<evidence type="ECO:0000313" key="3">
    <source>
        <dbReference type="Proteomes" id="UP000722125"/>
    </source>
</evidence>
<evidence type="ECO:0000256" key="1">
    <source>
        <dbReference type="SAM" id="MobiDB-lite"/>
    </source>
</evidence>
<name>A0ABS5TX15_9CELL</name>
<dbReference type="EMBL" id="JAHBOH010000001">
    <property type="protein sequence ID" value="MBT0993685.1"/>
    <property type="molecule type" value="Genomic_DNA"/>
</dbReference>
<feature type="region of interest" description="Disordered" evidence="1">
    <location>
        <begin position="35"/>
        <end position="55"/>
    </location>
</feature>
<comment type="caution">
    <text evidence="2">The sequence shown here is derived from an EMBL/GenBank/DDBJ whole genome shotgun (WGS) entry which is preliminary data.</text>
</comment>
<evidence type="ECO:0000313" key="2">
    <source>
        <dbReference type="EMBL" id="MBT0993685.1"/>
    </source>
</evidence>
<protein>
    <submittedName>
        <fullName evidence="2">Uncharacterized protein</fullName>
    </submittedName>
</protein>
<sequence>MAPLDLSDLRPDRTVDPHGLESARALLDAHLLETHPSTADQPEPHRTGARLPDGGRVDELASRRRRGAVRIGLVGAAAAAAAVVAVALPNPTDSAAFAGWTAVPAQLSAADLAAAGEACQELRAVDQGEDPADAARNLAGARPVLTDRRGATSFTVLASDAGLQSCLIGPHVSVSSIVTSSGSGDSVIRSGTADQEPAEGFSIGIGTASDDVPPGARAATFVGGGTQGYGSSDPWSSAVGRVGQEVRSVDVRLTDGTTVVASVAAGVWAAWWPTDAQVEAVQPTLDDGTAGDAPTVDHVDIDLDELRGDVERRIEQEESSGSTQD</sequence>
<reference evidence="2 3" key="1">
    <citation type="submission" date="2021-05" db="EMBL/GenBank/DDBJ databases">
        <title>Description of Cellulomonas sp. DKR-3 sp. nov.</title>
        <authorList>
            <person name="Dahal R.H."/>
            <person name="Chaudhary D.K."/>
        </authorList>
    </citation>
    <scope>NUCLEOTIDE SEQUENCE [LARGE SCALE GENOMIC DNA]</scope>
    <source>
        <strain evidence="2 3">DKR-3</strain>
    </source>
</reference>
<organism evidence="2 3">
    <name type="scientific">Cellulomonas fulva</name>
    <dbReference type="NCBI Taxonomy" id="2835530"/>
    <lineage>
        <taxon>Bacteria</taxon>
        <taxon>Bacillati</taxon>
        <taxon>Actinomycetota</taxon>
        <taxon>Actinomycetes</taxon>
        <taxon>Micrococcales</taxon>
        <taxon>Cellulomonadaceae</taxon>
        <taxon>Cellulomonas</taxon>
    </lineage>
</organism>
<dbReference type="Proteomes" id="UP000722125">
    <property type="component" value="Unassembled WGS sequence"/>
</dbReference>
<accession>A0ABS5TX15</accession>
<keyword evidence="3" id="KW-1185">Reference proteome</keyword>
<feature type="region of interest" description="Disordered" evidence="1">
    <location>
        <begin position="187"/>
        <end position="213"/>
    </location>
</feature>
<gene>
    <name evidence="2" type="ORF">KIN34_05220</name>
</gene>
<proteinExistence type="predicted"/>
<dbReference type="RefSeq" id="WP_214347673.1">
    <property type="nucleotide sequence ID" value="NZ_JAHBOH010000001.1"/>
</dbReference>